<dbReference type="EMBL" id="JBHSTE010000001">
    <property type="protein sequence ID" value="MFC6331422.1"/>
    <property type="molecule type" value="Genomic_DNA"/>
</dbReference>
<proteinExistence type="predicted"/>
<name>A0ABW1UYA0_9BACL</name>
<dbReference type="RefSeq" id="WP_379230654.1">
    <property type="nucleotide sequence ID" value="NZ_JBHSTE010000001.1"/>
</dbReference>
<accession>A0ABW1UYA0</accession>
<evidence type="ECO:0000313" key="4">
    <source>
        <dbReference type="Proteomes" id="UP001596233"/>
    </source>
</evidence>
<organism evidence="3 4">
    <name type="scientific">Paenibacillus septentrionalis</name>
    <dbReference type="NCBI Taxonomy" id="429342"/>
    <lineage>
        <taxon>Bacteria</taxon>
        <taxon>Bacillati</taxon>
        <taxon>Bacillota</taxon>
        <taxon>Bacilli</taxon>
        <taxon>Bacillales</taxon>
        <taxon>Paenibacillaceae</taxon>
        <taxon>Paenibacillus</taxon>
    </lineage>
</organism>
<gene>
    <name evidence="3" type="ORF">ACFP56_02225</name>
</gene>
<keyword evidence="4" id="KW-1185">Reference proteome</keyword>
<evidence type="ECO:0000313" key="3">
    <source>
        <dbReference type="EMBL" id="MFC6331422.1"/>
    </source>
</evidence>
<reference evidence="4" key="1">
    <citation type="journal article" date="2019" name="Int. J. Syst. Evol. Microbiol.">
        <title>The Global Catalogue of Microorganisms (GCM) 10K type strain sequencing project: providing services to taxonomists for standard genome sequencing and annotation.</title>
        <authorList>
            <consortium name="The Broad Institute Genomics Platform"/>
            <consortium name="The Broad Institute Genome Sequencing Center for Infectious Disease"/>
            <person name="Wu L."/>
            <person name="Ma J."/>
        </authorList>
    </citation>
    <scope>NUCLEOTIDE SEQUENCE [LARGE SCALE GENOMIC DNA]</scope>
    <source>
        <strain evidence="4">PCU 280</strain>
    </source>
</reference>
<comment type="caution">
    <text evidence="3">The sequence shown here is derived from an EMBL/GenBank/DDBJ whole genome shotgun (WGS) entry which is preliminary data.</text>
</comment>
<feature type="domain" description="Transcription factor zinc-finger" evidence="2">
    <location>
        <begin position="6"/>
        <end position="45"/>
    </location>
</feature>
<feature type="region of interest" description="Disordered" evidence="1">
    <location>
        <begin position="62"/>
        <end position="99"/>
    </location>
</feature>
<evidence type="ECO:0000259" key="2">
    <source>
        <dbReference type="Pfam" id="PF13453"/>
    </source>
</evidence>
<protein>
    <submittedName>
        <fullName evidence="3">Zf-TFIIB domain-containing protein</fullName>
    </submittedName>
</protein>
<dbReference type="InterPro" id="IPR027392">
    <property type="entry name" value="TF_Znf"/>
</dbReference>
<dbReference type="Pfam" id="PF13453">
    <property type="entry name" value="Zn_ribbon_TFIIB"/>
    <property type="match status" value="1"/>
</dbReference>
<dbReference type="Proteomes" id="UP001596233">
    <property type="component" value="Unassembled WGS sequence"/>
</dbReference>
<evidence type="ECO:0000256" key="1">
    <source>
        <dbReference type="SAM" id="MobiDB-lite"/>
    </source>
</evidence>
<sequence length="136" mass="15989">MIVLLCPVCDGTQLREVEKNGVLIDICPSCKGVWLDRGELDKLMQDVHAAHAEYDQLQAYAADPRRKPHQPQQQYDPMPHSHYDPMPHTQSPYGYEPYKKQGYHPYKGDKKIHYDKYGRPYKKKKTVFHMLEDLFD</sequence>